<feature type="region of interest" description="Disordered" evidence="1">
    <location>
        <begin position="374"/>
        <end position="404"/>
    </location>
</feature>
<protein>
    <submittedName>
        <fullName evidence="2">Uncharacterized protein</fullName>
    </submittedName>
</protein>
<feature type="region of interest" description="Disordered" evidence="1">
    <location>
        <begin position="1"/>
        <end position="48"/>
    </location>
</feature>
<accession>D5AEH7</accession>
<organism evidence="2">
    <name type="scientific">Picea sitchensis</name>
    <name type="common">Sitka spruce</name>
    <name type="synonym">Pinus sitchensis</name>
    <dbReference type="NCBI Taxonomy" id="3332"/>
    <lineage>
        <taxon>Eukaryota</taxon>
        <taxon>Viridiplantae</taxon>
        <taxon>Streptophyta</taxon>
        <taxon>Embryophyta</taxon>
        <taxon>Tracheophyta</taxon>
        <taxon>Spermatophyta</taxon>
        <taxon>Pinopsida</taxon>
        <taxon>Pinidae</taxon>
        <taxon>Conifers I</taxon>
        <taxon>Pinales</taxon>
        <taxon>Pinaceae</taxon>
        <taxon>Picea</taxon>
    </lineage>
</organism>
<feature type="compositionally biased region" description="Low complexity" evidence="1">
    <location>
        <begin position="137"/>
        <end position="152"/>
    </location>
</feature>
<feature type="compositionally biased region" description="Basic and acidic residues" evidence="1">
    <location>
        <begin position="99"/>
        <end position="110"/>
    </location>
</feature>
<dbReference type="PANTHER" id="PTHR15204:SF5">
    <property type="entry name" value="LARGE PROLINE-RICH PROTEIN BAG6 ISOFORM X1"/>
    <property type="match status" value="1"/>
</dbReference>
<reference evidence="2" key="1">
    <citation type="submission" date="2010-04" db="EMBL/GenBank/DDBJ databases">
        <authorList>
            <person name="Reid K.E."/>
            <person name="Liao N."/>
            <person name="Chan S."/>
            <person name="Docking R."/>
            <person name="Taylor G."/>
            <person name="Moore R."/>
            <person name="Mayo M."/>
            <person name="Munro S."/>
            <person name="King J."/>
            <person name="Yanchuk A."/>
            <person name="Holt R."/>
            <person name="Jones S."/>
            <person name="Marra M."/>
            <person name="Ritland C.E."/>
            <person name="Ritland K."/>
            <person name="Bohlmann J."/>
        </authorList>
    </citation>
    <scope>NUCLEOTIDE SEQUENCE</scope>
    <source>
        <tissue evidence="2">Bud</tissue>
    </source>
</reference>
<dbReference type="EMBL" id="BT124712">
    <property type="protein sequence ID" value="ADE77946.1"/>
    <property type="molecule type" value="mRNA"/>
</dbReference>
<dbReference type="GO" id="GO:0051787">
    <property type="term" value="F:misfolded protein binding"/>
    <property type="evidence" value="ECO:0007669"/>
    <property type="project" value="TreeGrafter"/>
</dbReference>
<feature type="region of interest" description="Disordered" evidence="1">
    <location>
        <begin position="133"/>
        <end position="198"/>
    </location>
</feature>
<proteinExistence type="evidence at transcript level"/>
<dbReference type="PANTHER" id="PTHR15204">
    <property type="entry name" value="LARGE PROLINE-RICH PROTEIN BAG6"/>
    <property type="match status" value="1"/>
</dbReference>
<feature type="compositionally biased region" description="Low complexity" evidence="1">
    <location>
        <begin position="36"/>
        <end position="48"/>
    </location>
</feature>
<evidence type="ECO:0000313" key="2">
    <source>
        <dbReference type="EMBL" id="ADE77946.1"/>
    </source>
</evidence>
<evidence type="ECO:0000256" key="1">
    <source>
        <dbReference type="SAM" id="MobiDB-lite"/>
    </source>
</evidence>
<dbReference type="AlphaFoldDB" id="D5AEH7"/>
<name>D5AEH7_PICSI</name>
<dbReference type="GO" id="GO:0036503">
    <property type="term" value="P:ERAD pathway"/>
    <property type="evidence" value="ECO:0007669"/>
    <property type="project" value="TreeGrafter"/>
</dbReference>
<dbReference type="GO" id="GO:0031593">
    <property type="term" value="F:polyubiquitin modification-dependent protein binding"/>
    <property type="evidence" value="ECO:0007669"/>
    <property type="project" value="TreeGrafter"/>
</dbReference>
<feature type="compositionally biased region" description="Polar residues" evidence="1">
    <location>
        <begin position="67"/>
        <end position="95"/>
    </location>
</feature>
<feature type="compositionally biased region" description="Polar residues" evidence="1">
    <location>
        <begin position="1"/>
        <end position="19"/>
    </location>
</feature>
<dbReference type="GO" id="GO:0071818">
    <property type="term" value="C:BAT3 complex"/>
    <property type="evidence" value="ECO:0007669"/>
    <property type="project" value="TreeGrafter"/>
</dbReference>
<sequence length="493" mass="52974">MPQNQSGSTTEQHIVQQGPSDEHLGMDNDARDRLRNGNNSNVAVSSGSDMANLVNSVLQQVMGAYTQSGRPNQQQSDEQQATSSLATRNETNSLTKEPMVSEKSHNDKQEVALSENTIDVGPVSSTIEVNMKERDMSSSSSNAVASTSYTSSQSEMLQPIPEKECSDGHTTVPVGLGLGGLQPLPSKKRTKQNHKQQTNKLAELDFEGEKNEAASVDQHSQSSIARGKNVLQALLSQRVSDDHRADENGSSAQLPNGLAEMFGNMARGGRPDNGRVDVGEIMSQLLRTPTMNNFISGMTEQTGTAPPGALSNVMEQVTRSPALRNTMQRMTEQLGEHGEDIDNMLSGMGGSQDGFDFSRVLQQMMPIVSQVLGSASGGASSGPAPEAQSRASNAGHAPSTEGSRVADQNFQIDLEPTIQKLENHDPPQEVFRSMVENTMALYAADADTSNGADTSEMLNQLPNTESLASEYIAMLNRDFIRRLQSESGSTENS</sequence>
<feature type="region of interest" description="Disordered" evidence="1">
    <location>
        <begin position="67"/>
        <end position="119"/>
    </location>
</feature>
<feature type="compositionally biased region" description="Basic and acidic residues" evidence="1">
    <location>
        <begin position="20"/>
        <end position="35"/>
    </location>
</feature>